<comment type="caution">
    <text evidence="2">The sequence shown here is derived from an EMBL/GenBank/DDBJ whole genome shotgun (WGS) entry which is preliminary data.</text>
</comment>
<gene>
    <name evidence="2" type="ORF">Q8A70_05140</name>
</gene>
<protein>
    <submittedName>
        <fullName evidence="2">Uncharacterized protein</fullName>
    </submittedName>
</protein>
<feature type="coiled-coil region" evidence="1">
    <location>
        <begin position="93"/>
        <end position="120"/>
    </location>
</feature>
<sequence>MIEGQGLFQLAARSAAYASLARDKGVAHYRNVFERGDKPSAFSGQSLSALTVDANTTIRAMFQAAWEKVHSDENLISDDMLKRLEKASKSDNKEIAAERLRQAKAKLRSLRLQAQMAAASGDPKQLKRIAQQAAQAAREVASAARGLAEGIVASATPSDGSASAGNLPVAAANAPASGETPAAAPATAAVSVPTTNLFSGEREALRKLSDEAHAAIAQAKGLIAFAAQAARAKRQRPDDDDNFFRQLQQSVQDAEHDLDGALTDAGHSLDAAAESSLAGDLGTVSAIETTTLVVQVTTEVTVTANVVV</sequence>
<keyword evidence="1" id="KW-0175">Coiled coil</keyword>
<evidence type="ECO:0000313" key="3">
    <source>
        <dbReference type="Proteomes" id="UP001230156"/>
    </source>
</evidence>
<dbReference type="EMBL" id="JAUYVI010000002">
    <property type="protein sequence ID" value="MDQ7247036.1"/>
    <property type="molecule type" value="Genomic_DNA"/>
</dbReference>
<proteinExistence type="predicted"/>
<evidence type="ECO:0000256" key="1">
    <source>
        <dbReference type="SAM" id="Coils"/>
    </source>
</evidence>
<organism evidence="2 3">
    <name type="scientific">Dongia sedimenti</name>
    <dbReference type="NCBI Taxonomy" id="3064282"/>
    <lineage>
        <taxon>Bacteria</taxon>
        <taxon>Pseudomonadati</taxon>
        <taxon>Pseudomonadota</taxon>
        <taxon>Alphaproteobacteria</taxon>
        <taxon>Rhodospirillales</taxon>
        <taxon>Dongiaceae</taxon>
        <taxon>Dongia</taxon>
    </lineage>
</organism>
<dbReference type="RefSeq" id="WP_379954446.1">
    <property type="nucleotide sequence ID" value="NZ_JAUYVI010000002.1"/>
</dbReference>
<accession>A0ABU0YH42</accession>
<evidence type="ECO:0000313" key="2">
    <source>
        <dbReference type="EMBL" id="MDQ7247036.1"/>
    </source>
</evidence>
<dbReference type="Proteomes" id="UP001230156">
    <property type="component" value="Unassembled WGS sequence"/>
</dbReference>
<name>A0ABU0YH42_9PROT</name>
<reference evidence="3" key="1">
    <citation type="submission" date="2023-08" db="EMBL/GenBank/DDBJ databases">
        <title>Rhodospirillaceae gen. nov., a novel taxon isolated from the Yangtze River Yuezi River estuary sludge.</title>
        <authorList>
            <person name="Ruan L."/>
        </authorList>
    </citation>
    <scope>NUCLEOTIDE SEQUENCE [LARGE SCALE GENOMIC DNA]</scope>
    <source>
        <strain evidence="3">R-7</strain>
    </source>
</reference>
<keyword evidence="3" id="KW-1185">Reference proteome</keyword>